<evidence type="ECO:0000256" key="3">
    <source>
        <dbReference type="ARBA" id="ARBA00022801"/>
    </source>
</evidence>
<dbReference type="Pfam" id="PF19567">
    <property type="entry name" value="CpsB_CapC"/>
    <property type="match status" value="1"/>
</dbReference>
<name>A0A2S7FD25_CLOBU</name>
<keyword evidence="3" id="KW-0378">Hydrolase</keyword>
<dbReference type="GO" id="GO:0004725">
    <property type="term" value="F:protein tyrosine phosphatase activity"/>
    <property type="evidence" value="ECO:0007669"/>
    <property type="project" value="UniProtKB-EC"/>
</dbReference>
<dbReference type="InterPro" id="IPR016667">
    <property type="entry name" value="Caps_polysacc_synth_CpsB/CapC"/>
</dbReference>
<dbReference type="PANTHER" id="PTHR39181">
    <property type="entry name" value="TYROSINE-PROTEIN PHOSPHATASE YWQE"/>
    <property type="match status" value="1"/>
</dbReference>
<accession>A0A2S7FD25</accession>
<gene>
    <name evidence="6" type="ORF">AWN73_10575</name>
</gene>
<organism evidence="6 7">
    <name type="scientific">Clostridium butyricum</name>
    <dbReference type="NCBI Taxonomy" id="1492"/>
    <lineage>
        <taxon>Bacteria</taxon>
        <taxon>Bacillati</taxon>
        <taxon>Bacillota</taxon>
        <taxon>Clostridia</taxon>
        <taxon>Eubacteriales</taxon>
        <taxon>Clostridiaceae</taxon>
        <taxon>Clostridium</taxon>
    </lineage>
</organism>
<protein>
    <recommendedName>
        <fullName evidence="2">protein-tyrosine-phosphatase</fullName>
        <ecNumber evidence="2">3.1.3.48</ecNumber>
    </recommendedName>
</protein>
<dbReference type="AlphaFoldDB" id="A0A2S7FD25"/>
<dbReference type="Proteomes" id="UP000238081">
    <property type="component" value="Unassembled WGS sequence"/>
</dbReference>
<evidence type="ECO:0000256" key="4">
    <source>
        <dbReference type="ARBA" id="ARBA00022912"/>
    </source>
</evidence>
<reference evidence="6 7" key="1">
    <citation type="submission" date="2016-01" db="EMBL/GenBank/DDBJ databases">
        <title>Characterization of the Clostridium difficile lineages that are prevalent in Hong Kong and China.</title>
        <authorList>
            <person name="Kwok J.S.-L."/>
            <person name="Lam W.-Y."/>
            <person name="Ip M."/>
            <person name="Chan T.-F."/>
            <person name="Hawkey P.M."/>
            <person name="Tsui S.K.-W."/>
        </authorList>
    </citation>
    <scope>NUCLEOTIDE SEQUENCE [LARGE SCALE GENOMIC DNA]</scope>
    <source>
        <strain evidence="6 7">300064</strain>
    </source>
</reference>
<dbReference type="PANTHER" id="PTHR39181:SF1">
    <property type="entry name" value="TYROSINE-PROTEIN PHOSPHATASE YWQE"/>
    <property type="match status" value="1"/>
</dbReference>
<evidence type="ECO:0000313" key="7">
    <source>
        <dbReference type="Proteomes" id="UP000238081"/>
    </source>
</evidence>
<dbReference type="EMBL" id="LRDH01000088">
    <property type="protein sequence ID" value="PPV16301.1"/>
    <property type="molecule type" value="Genomic_DNA"/>
</dbReference>
<keyword evidence="4" id="KW-0904">Protein phosphatase</keyword>
<comment type="caution">
    <text evidence="6">The sequence shown here is derived from an EMBL/GenBank/DDBJ whole genome shotgun (WGS) entry which is preliminary data.</text>
</comment>
<evidence type="ECO:0000256" key="5">
    <source>
        <dbReference type="ARBA" id="ARBA00051722"/>
    </source>
</evidence>
<evidence type="ECO:0000313" key="6">
    <source>
        <dbReference type="EMBL" id="PPV16301.1"/>
    </source>
</evidence>
<evidence type="ECO:0000256" key="1">
    <source>
        <dbReference type="ARBA" id="ARBA00005750"/>
    </source>
</evidence>
<dbReference type="InterPro" id="IPR016195">
    <property type="entry name" value="Pol/histidinol_Pase-like"/>
</dbReference>
<dbReference type="PIRSF" id="PIRSF016557">
    <property type="entry name" value="Caps_synth_CpsB"/>
    <property type="match status" value="1"/>
</dbReference>
<dbReference type="SUPFAM" id="SSF89550">
    <property type="entry name" value="PHP domain-like"/>
    <property type="match status" value="1"/>
</dbReference>
<proteinExistence type="inferred from homology"/>
<dbReference type="RefSeq" id="WP_104675581.1">
    <property type="nucleotide sequence ID" value="NZ_LRDH01000088.1"/>
</dbReference>
<evidence type="ECO:0000256" key="2">
    <source>
        <dbReference type="ARBA" id="ARBA00013064"/>
    </source>
</evidence>
<dbReference type="GO" id="GO:0030145">
    <property type="term" value="F:manganese ion binding"/>
    <property type="evidence" value="ECO:0007669"/>
    <property type="project" value="InterPro"/>
</dbReference>
<comment type="catalytic activity">
    <reaction evidence="5">
        <text>O-phospho-L-tyrosyl-[protein] + H2O = L-tyrosyl-[protein] + phosphate</text>
        <dbReference type="Rhea" id="RHEA:10684"/>
        <dbReference type="Rhea" id="RHEA-COMP:10136"/>
        <dbReference type="Rhea" id="RHEA-COMP:20101"/>
        <dbReference type="ChEBI" id="CHEBI:15377"/>
        <dbReference type="ChEBI" id="CHEBI:43474"/>
        <dbReference type="ChEBI" id="CHEBI:46858"/>
        <dbReference type="ChEBI" id="CHEBI:61978"/>
        <dbReference type="EC" id="3.1.3.48"/>
    </reaction>
</comment>
<dbReference type="Gene3D" id="3.20.20.140">
    <property type="entry name" value="Metal-dependent hydrolases"/>
    <property type="match status" value="1"/>
</dbReference>
<comment type="similarity">
    <text evidence="1">Belongs to the metallo-dependent hydrolases superfamily. CpsB/CapC family.</text>
</comment>
<sequence>MVDIHSHILPKIDDGSQGLSMTYEMLRRCSDDGVKKIIATPHYYDCSSAEFRKVKAMVRMLNKLLYKQNLDIKIFYGQEVYLTETILKEYEKKKIGTINDSRYMLIELNMDRFSHTMLNMIYELRIRDIVPIIAHPERYNFILKKSNILNSLIKEGCLFQINSGSIEGNFGWKVKKRARILMRHNIYSFIGSDAHNNSKRKTGIKKSLKFLKKVNVDCEDYFESNSEKLLNNQIIEFKGEKINRKMYFYL</sequence>
<dbReference type="EC" id="3.1.3.48" evidence="2"/>